<dbReference type="Pfam" id="PF00176">
    <property type="entry name" value="SNF2-rel_dom"/>
    <property type="match status" value="1"/>
</dbReference>
<feature type="domain" description="Helicase C-terminal" evidence="3">
    <location>
        <begin position="389"/>
        <end position="547"/>
    </location>
</feature>
<proteinExistence type="predicted"/>
<accession>A0A285NFA1</accession>
<dbReference type="RefSeq" id="WP_245844850.1">
    <property type="nucleotide sequence ID" value="NZ_OBEI01000004.1"/>
</dbReference>
<dbReference type="PANTHER" id="PTHR10799">
    <property type="entry name" value="SNF2/RAD54 HELICASE FAMILY"/>
    <property type="match status" value="1"/>
</dbReference>
<evidence type="ECO:0000313" key="4">
    <source>
        <dbReference type="EMBL" id="SNZ08182.1"/>
    </source>
</evidence>
<evidence type="ECO:0000256" key="1">
    <source>
        <dbReference type="ARBA" id="ARBA00022801"/>
    </source>
</evidence>
<dbReference type="InterPro" id="IPR038718">
    <property type="entry name" value="SNF2-like_sf"/>
</dbReference>
<name>A0A285NFA1_9AQUI</name>
<dbReference type="Gene3D" id="3.40.50.10810">
    <property type="entry name" value="Tandem AAA-ATPase domain"/>
    <property type="match status" value="1"/>
</dbReference>
<dbReference type="GO" id="GO:0004386">
    <property type="term" value="F:helicase activity"/>
    <property type="evidence" value="ECO:0007669"/>
    <property type="project" value="UniProtKB-KW"/>
</dbReference>
<dbReference type="GO" id="GO:0005524">
    <property type="term" value="F:ATP binding"/>
    <property type="evidence" value="ECO:0007669"/>
    <property type="project" value="InterPro"/>
</dbReference>
<gene>
    <name evidence="4" type="ORF">SAMN06265182_1200</name>
</gene>
<dbReference type="CDD" id="cd17919">
    <property type="entry name" value="DEXHc_Snf"/>
    <property type="match status" value="1"/>
</dbReference>
<dbReference type="InterPro" id="IPR049730">
    <property type="entry name" value="SNF2/RAD54-like_C"/>
</dbReference>
<dbReference type="EMBL" id="OBEI01000004">
    <property type="protein sequence ID" value="SNZ08182.1"/>
    <property type="molecule type" value="Genomic_DNA"/>
</dbReference>
<dbReference type="Pfam" id="PF00271">
    <property type="entry name" value="Helicase_C"/>
    <property type="match status" value="1"/>
</dbReference>
<dbReference type="GO" id="GO:0016787">
    <property type="term" value="F:hydrolase activity"/>
    <property type="evidence" value="ECO:0007669"/>
    <property type="project" value="UniProtKB-KW"/>
</dbReference>
<dbReference type="InterPro" id="IPR027417">
    <property type="entry name" value="P-loop_NTPase"/>
</dbReference>
<evidence type="ECO:0000259" key="3">
    <source>
        <dbReference type="PROSITE" id="PS51194"/>
    </source>
</evidence>
<evidence type="ECO:0000313" key="5">
    <source>
        <dbReference type="Proteomes" id="UP000219036"/>
    </source>
</evidence>
<reference evidence="5" key="1">
    <citation type="submission" date="2017-09" db="EMBL/GenBank/DDBJ databases">
        <authorList>
            <person name="Varghese N."/>
            <person name="Submissions S."/>
        </authorList>
    </citation>
    <scope>NUCLEOTIDE SEQUENCE [LARGE SCALE GENOMIC DNA]</scope>
    <source>
        <strain evidence="5">DSM 15103</strain>
    </source>
</reference>
<organism evidence="4 5">
    <name type="scientific">Persephonella hydrogeniphila</name>
    <dbReference type="NCBI Taxonomy" id="198703"/>
    <lineage>
        <taxon>Bacteria</taxon>
        <taxon>Pseudomonadati</taxon>
        <taxon>Aquificota</taxon>
        <taxon>Aquificia</taxon>
        <taxon>Aquificales</taxon>
        <taxon>Hydrogenothermaceae</taxon>
        <taxon>Persephonella</taxon>
    </lineage>
</organism>
<keyword evidence="4" id="KW-0067">ATP-binding</keyword>
<dbReference type="InterPro" id="IPR000330">
    <property type="entry name" value="SNF2_N"/>
</dbReference>
<dbReference type="CDD" id="cd18793">
    <property type="entry name" value="SF2_C_SNF"/>
    <property type="match status" value="1"/>
</dbReference>
<sequence>MKLKEQIYVSDNLLKTPEIKTQLIFVKDAFCFISENLLKEIPQVKNQGQIFTKKLDINKLLQEKKSNKNNQKLKNYSIFDLLKPILMPSIDFKLPENIHFPHKLFNYQIEGIKFLISKEFALLADQMGTGKTVMSVTAARILFLKGNIKKAVIVVPSNLITVWEEHLKKWASELVFITLNEKKSGRVLLYSKDSHIYLISYDTLKNDYKYSKDILKRFSNDIDLVILDEAHNIKNPDALKTKAVKFIAKHSKIRWALSGTPLQNNLKELLSLYEFLNPQYIKTENITEEKARELIKPVMLRRLKKDVLKDLPEKLPPEIEKFDLSPLQQAEYDYVLGRETERLQEIYDRFKGEKNFRFIMKQNLIRSIQKLRQICNFPTKGIDSPKMERLREMVIELIKDGEKVVVFTNFIKAGVEKIVKNLSFYINPDYIVVYHGGMKPEEKKEAVRQFRENKKKYVFVGTIGAAGEGLTLVESSYAVFFDLHWNPAKIWQAEDRIHRIGQKNKVNIYSFIMKDTVEEKIIQKLEEKRKMIENVIDGIEKKEEELITVEDLIEFVGLKAFKEGENALQNKSSS</sequence>
<dbReference type="SUPFAM" id="SSF52540">
    <property type="entry name" value="P-loop containing nucleoside triphosphate hydrolases"/>
    <property type="match status" value="2"/>
</dbReference>
<keyword evidence="4" id="KW-0547">Nucleotide-binding</keyword>
<keyword evidence="5" id="KW-1185">Reference proteome</keyword>
<dbReference type="Gene3D" id="3.40.50.300">
    <property type="entry name" value="P-loop containing nucleotide triphosphate hydrolases"/>
    <property type="match status" value="1"/>
</dbReference>
<dbReference type="SMART" id="SM00487">
    <property type="entry name" value="DEXDc"/>
    <property type="match status" value="1"/>
</dbReference>
<dbReference type="Proteomes" id="UP000219036">
    <property type="component" value="Unassembled WGS sequence"/>
</dbReference>
<evidence type="ECO:0000259" key="2">
    <source>
        <dbReference type="PROSITE" id="PS51192"/>
    </source>
</evidence>
<dbReference type="SMART" id="SM00490">
    <property type="entry name" value="HELICc"/>
    <property type="match status" value="1"/>
</dbReference>
<keyword evidence="1" id="KW-0378">Hydrolase</keyword>
<protein>
    <submittedName>
        <fullName evidence="4">Helicase conserved C-terminal domain-containing protein</fullName>
    </submittedName>
</protein>
<dbReference type="InterPro" id="IPR001650">
    <property type="entry name" value="Helicase_C-like"/>
</dbReference>
<feature type="domain" description="Helicase ATP-binding" evidence="2">
    <location>
        <begin position="112"/>
        <end position="279"/>
    </location>
</feature>
<dbReference type="AlphaFoldDB" id="A0A285NFA1"/>
<dbReference type="InterPro" id="IPR014001">
    <property type="entry name" value="Helicase_ATP-bd"/>
</dbReference>
<dbReference type="PROSITE" id="PS51194">
    <property type="entry name" value="HELICASE_CTER"/>
    <property type="match status" value="1"/>
</dbReference>
<keyword evidence="4" id="KW-0347">Helicase</keyword>
<dbReference type="PROSITE" id="PS51192">
    <property type="entry name" value="HELICASE_ATP_BIND_1"/>
    <property type="match status" value="1"/>
</dbReference>